<organism evidence="1 2">
    <name type="scientific">Candidatus Thiomargarita nelsonii</name>
    <dbReference type="NCBI Taxonomy" id="1003181"/>
    <lineage>
        <taxon>Bacteria</taxon>
        <taxon>Pseudomonadati</taxon>
        <taxon>Pseudomonadota</taxon>
        <taxon>Gammaproteobacteria</taxon>
        <taxon>Thiotrichales</taxon>
        <taxon>Thiotrichaceae</taxon>
        <taxon>Thiomargarita</taxon>
    </lineage>
</organism>
<proteinExistence type="predicted"/>
<comment type="caution">
    <text evidence="1">The sequence shown here is derived from an EMBL/GenBank/DDBJ whole genome shotgun (WGS) entry which is preliminary data.</text>
</comment>
<name>A0A176S395_9GAMM</name>
<accession>A0A176S395</accession>
<reference evidence="1 2" key="1">
    <citation type="submission" date="2016-05" db="EMBL/GenBank/DDBJ databases">
        <title>Single-cell genome of chain-forming Candidatus Thiomargarita nelsonii and comparison to other large sulfur-oxidizing bacteria.</title>
        <authorList>
            <person name="Winkel M."/>
            <person name="Salman V."/>
            <person name="Woyke T."/>
            <person name="Schulz-Vogt H."/>
            <person name="Richter M."/>
            <person name="Flood B."/>
            <person name="Bailey J."/>
            <person name="Amann R."/>
            <person name="Mussmann M."/>
        </authorList>
    </citation>
    <scope>NUCLEOTIDE SEQUENCE [LARGE SCALE GENOMIC DNA]</scope>
    <source>
        <strain evidence="1 2">THI036</strain>
    </source>
</reference>
<sequence>MLIYGEINTMNSGKRWTVYDRYSNNIYLTHERWQHITDNHPEMSDYEESLKKTILQGHRKQDPLNMRKYRYVKTFDNLAADNTHIVAVVLFGVSVGDSGELIPNNYIVTAYQKEIG</sequence>
<dbReference type="EMBL" id="LUTY01000865">
    <property type="protein sequence ID" value="OAD22571.1"/>
    <property type="molecule type" value="Genomic_DNA"/>
</dbReference>
<gene>
    <name evidence="1" type="ORF">THIOM_001619</name>
</gene>
<keyword evidence="2" id="KW-1185">Reference proteome</keyword>
<protein>
    <submittedName>
        <fullName evidence="1">Uncharacterized protein</fullName>
    </submittedName>
</protein>
<dbReference type="Proteomes" id="UP000076962">
    <property type="component" value="Unassembled WGS sequence"/>
</dbReference>
<evidence type="ECO:0000313" key="1">
    <source>
        <dbReference type="EMBL" id="OAD22571.1"/>
    </source>
</evidence>
<dbReference type="AlphaFoldDB" id="A0A176S395"/>
<evidence type="ECO:0000313" key="2">
    <source>
        <dbReference type="Proteomes" id="UP000076962"/>
    </source>
</evidence>